<dbReference type="Proteomes" id="UP000778970">
    <property type="component" value="Unassembled WGS sequence"/>
</dbReference>
<dbReference type="AlphaFoldDB" id="A0A934V3F1"/>
<reference evidence="1" key="1">
    <citation type="submission" date="2017-08" db="EMBL/GenBank/DDBJ databases">
        <authorList>
            <person name="Imhoff J.F."/>
            <person name="Rahn T."/>
            <person name="Kuenzel S."/>
            <person name="Neulinger S.C."/>
        </authorList>
    </citation>
    <scope>NUCLEOTIDE SEQUENCE</scope>
    <source>
        <strain evidence="1">DSM 9154</strain>
    </source>
</reference>
<protein>
    <recommendedName>
        <fullName evidence="3">Cell Wall Hydrolase</fullName>
    </recommendedName>
</protein>
<name>A0A934V3F1_9PROT</name>
<comment type="caution">
    <text evidence="1">The sequence shown here is derived from an EMBL/GenBank/DDBJ whole genome shotgun (WGS) entry which is preliminary data.</text>
</comment>
<sequence>MSARVLSCASAGPLHPAGRPGLIPHAERTASREELAEWLARRLYARHRGEPVRVLEALAAVLVARLHQEGPPPAPRPEPSSLDRHLAVCRRIARRVLAGAPVPEAAADATRYHHADVQPAWARARMPSGTLGDFIFYP</sequence>
<reference evidence="1" key="2">
    <citation type="journal article" date="2020" name="Microorganisms">
        <title>Osmotic Adaptation and Compatible Solute Biosynthesis of Phototrophic Bacteria as Revealed from Genome Analyses.</title>
        <authorList>
            <person name="Imhoff J.F."/>
            <person name="Rahn T."/>
            <person name="Kunzel S."/>
            <person name="Keller A."/>
            <person name="Neulinger S.C."/>
        </authorList>
    </citation>
    <scope>NUCLEOTIDE SEQUENCE</scope>
    <source>
        <strain evidence="1">DSM 9154</strain>
    </source>
</reference>
<accession>A0A934V3F1</accession>
<organism evidence="1 2">
    <name type="scientific">Rhodovibrio salinarum</name>
    <dbReference type="NCBI Taxonomy" id="1087"/>
    <lineage>
        <taxon>Bacteria</taxon>
        <taxon>Pseudomonadati</taxon>
        <taxon>Pseudomonadota</taxon>
        <taxon>Alphaproteobacteria</taxon>
        <taxon>Rhodospirillales</taxon>
        <taxon>Rhodovibrionaceae</taxon>
        <taxon>Rhodovibrio</taxon>
    </lineage>
</organism>
<evidence type="ECO:0008006" key="3">
    <source>
        <dbReference type="Google" id="ProtNLM"/>
    </source>
</evidence>
<proteinExistence type="predicted"/>
<keyword evidence="2" id="KW-1185">Reference proteome</keyword>
<evidence type="ECO:0000313" key="2">
    <source>
        <dbReference type="Proteomes" id="UP000778970"/>
    </source>
</evidence>
<dbReference type="EMBL" id="NRRE01000035">
    <property type="protein sequence ID" value="MBK1699254.1"/>
    <property type="molecule type" value="Genomic_DNA"/>
</dbReference>
<gene>
    <name evidence="1" type="ORF">CKO21_18565</name>
</gene>
<evidence type="ECO:0000313" key="1">
    <source>
        <dbReference type="EMBL" id="MBK1699254.1"/>
    </source>
</evidence>
<dbReference type="RefSeq" id="WP_027289685.1">
    <property type="nucleotide sequence ID" value="NZ_NRRE01000035.1"/>
</dbReference>